<dbReference type="SUPFAM" id="SSF56219">
    <property type="entry name" value="DNase I-like"/>
    <property type="match status" value="1"/>
</dbReference>
<dbReference type="Pfam" id="PF00078">
    <property type="entry name" value="RVT_1"/>
    <property type="match status" value="1"/>
</dbReference>
<gene>
    <name evidence="2" type="ORF">CesoFtcFv8_013267</name>
</gene>
<evidence type="ECO:0000313" key="2">
    <source>
        <dbReference type="EMBL" id="KAK5892923.1"/>
    </source>
</evidence>
<dbReference type="CDD" id="cd01650">
    <property type="entry name" value="RT_nLTR_like"/>
    <property type="match status" value="1"/>
</dbReference>
<dbReference type="Proteomes" id="UP001335648">
    <property type="component" value="Unassembled WGS sequence"/>
</dbReference>
<dbReference type="PROSITE" id="PS50878">
    <property type="entry name" value="RT_POL"/>
    <property type="match status" value="1"/>
</dbReference>
<reference evidence="2 3" key="1">
    <citation type="journal article" date="2023" name="Mol. Biol. Evol.">
        <title>Genomics of Secondarily Temperate Adaptation in the Only Non-Antarctic Icefish.</title>
        <authorList>
            <person name="Rivera-Colon A.G."/>
            <person name="Rayamajhi N."/>
            <person name="Minhas B.F."/>
            <person name="Madrigal G."/>
            <person name="Bilyk K.T."/>
            <person name="Yoon V."/>
            <person name="Hune M."/>
            <person name="Gregory S."/>
            <person name="Cheng C.H.C."/>
            <person name="Catchen J.M."/>
        </authorList>
    </citation>
    <scope>NUCLEOTIDE SEQUENCE [LARGE SCALE GENOMIC DNA]</scope>
    <source>
        <strain evidence="2">JC2023a</strain>
    </source>
</reference>
<keyword evidence="3" id="KW-1185">Reference proteome</keyword>
<dbReference type="PANTHER" id="PTHR46670:SF4">
    <property type="entry name" value="REVERSE TRANSCRIPTASE DOMAIN-CONTAINING PROTEIN"/>
    <property type="match status" value="1"/>
</dbReference>
<protein>
    <recommendedName>
        <fullName evidence="1">Reverse transcriptase domain-containing protein</fullName>
    </recommendedName>
</protein>
<accession>A0AAN8BZ57</accession>
<dbReference type="InterPro" id="IPR000477">
    <property type="entry name" value="RT_dom"/>
</dbReference>
<evidence type="ECO:0000313" key="3">
    <source>
        <dbReference type="Proteomes" id="UP001335648"/>
    </source>
</evidence>
<name>A0AAN8BZ57_9TELE</name>
<dbReference type="InterPro" id="IPR043502">
    <property type="entry name" value="DNA/RNA_pol_sf"/>
</dbReference>
<proteinExistence type="predicted"/>
<organism evidence="2 3">
    <name type="scientific">Champsocephalus esox</name>
    <name type="common">pike icefish</name>
    <dbReference type="NCBI Taxonomy" id="159716"/>
    <lineage>
        <taxon>Eukaryota</taxon>
        <taxon>Metazoa</taxon>
        <taxon>Chordata</taxon>
        <taxon>Craniata</taxon>
        <taxon>Vertebrata</taxon>
        <taxon>Euteleostomi</taxon>
        <taxon>Actinopterygii</taxon>
        <taxon>Neopterygii</taxon>
        <taxon>Teleostei</taxon>
        <taxon>Neoteleostei</taxon>
        <taxon>Acanthomorphata</taxon>
        <taxon>Eupercaria</taxon>
        <taxon>Perciformes</taxon>
        <taxon>Notothenioidei</taxon>
        <taxon>Channichthyidae</taxon>
        <taxon>Champsocephalus</taxon>
    </lineage>
</organism>
<comment type="caution">
    <text evidence="2">The sequence shown here is derived from an EMBL/GenBank/DDBJ whole genome shotgun (WGS) entry which is preliminary data.</text>
</comment>
<dbReference type="PANTHER" id="PTHR46670">
    <property type="entry name" value="ENDO/EXONUCLEASE/PHOSPHATASE DOMAIN-CONTAINING PROTEIN"/>
    <property type="match status" value="1"/>
</dbReference>
<sequence length="534" mass="58760">MSPTIILLGDFNIHIDNPTNGLAKDFISLLECLGITQYVNFPTHNKGHILDLVCCTGITPCNLTDAEFPISDHKSVLFEVNVPLSKTRALRTITFRNIKRIDPRDLNSLIASVPSPPPSSSLTAAELVSHYNNCLSSSLDALAPLKSCIVSFVHTAPWYTAALHQLKTTGRRLERLCKKTGLLIHIQLYKEHLCLYKNALTTAKSTYYSNLISSGKGNTRNLFSTVRHLLQPPTTLPTDISSADCNDFLNFFNSKINTIHLQLAASTTSKDDPQWLSSTSHQLIPTLSNFSAATEFSITELIRKSKPTTCQLDPLPTALVKTCVPSTCPLITRIINSSLATGTVPPNLKTAAITPTLKKPGADRDDQNNYRPISNLSFISKTLERVVADQLQPYLDKNNLHEPFQSGFRSKHSTETALVKITNDLLRAADSGLLTILILLDLTTAFDTISHALLIGHLADIGITGTALSWFSSYLTDREQYVRLSTHRSSCSTVSHGVPQGSVLGPLLFIVYLLPLGTILRHHDVHFHCYADDT</sequence>
<feature type="domain" description="Reverse transcriptase" evidence="1">
    <location>
        <begin position="337"/>
        <end position="534"/>
    </location>
</feature>
<dbReference type="InterPro" id="IPR036691">
    <property type="entry name" value="Endo/exonu/phosph_ase_sf"/>
</dbReference>
<evidence type="ECO:0000259" key="1">
    <source>
        <dbReference type="PROSITE" id="PS50878"/>
    </source>
</evidence>
<dbReference type="SUPFAM" id="SSF56672">
    <property type="entry name" value="DNA/RNA polymerases"/>
    <property type="match status" value="1"/>
</dbReference>
<dbReference type="Gene3D" id="3.60.10.10">
    <property type="entry name" value="Endonuclease/exonuclease/phosphatase"/>
    <property type="match status" value="1"/>
</dbReference>
<dbReference type="EMBL" id="JAULUE010002055">
    <property type="protein sequence ID" value="KAK5892923.1"/>
    <property type="molecule type" value="Genomic_DNA"/>
</dbReference>
<dbReference type="AlphaFoldDB" id="A0AAN8BZ57"/>